<name>A0A1G5PIY9_9GAMM</name>
<dbReference type="AlphaFoldDB" id="A0A1G5PIY9"/>
<accession>A0A1G5PIY9</accession>
<dbReference type="InterPro" id="IPR013520">
    <property type="entry name" value="Ribonucl_H"/>
</dbReference>
<keyword evidence="3" id="KW-0269">Exonuclease</keyword>
<evidence type="ECO:0000259" key="4">
    <source>
        <dbReference type="SMART" id="SM00479"/>
    </source>
</evidence>
<evidence type="ECO:0000256" key="2">
    <source>
        <dbReference type="ARBA" id="ARBA00022801"/>
    </source>
</evidence>
<dbReference type="Gene3D" id="3.30.420.10">
    <property type="entry name" value="Ribonuclease H-like superfamily/Ribonuclease H"/>
    <property type="match status" value="1"/>
</dbReference>
<keyword evidence="6" id="KW-1185">Reference proteome</keyword>
<dbReference type="Proteomes" id="UP000199648">
    <property type="component" value="Unassembled WGS sequence"/>
</dbReference>
<dbReference type="STRING" id="415747.SAMN03097708_00139"/>
<dbReference type="InterPro" id="IPR036397">
    <property type="entry name" value="RNaseH_sf"/>
</dbReference>
<dbReference type="PANTHER" id="PTHR30231">
    <property type="entry name" value="DNA POLYMERASE III SUBUNIT EPSILON"/>
    <property type="match status" value="1"/>
</dbReference>
<dbReference type="SUPFAM" id="SSF53098">
    <property type="entry name" value="Ribonuclease H-like"/>
    <property type="match status" value="1"/>
</dbReference>
<dbReference type="CDD" id="cd06127">
    <property type="entry name" value="DEDDh"/>
    <property type="match status" value="1"/>
</dbReference>
<dbReference type="RefSeq" id="WP_092991588.1">
    <property type="nucleotide sequence ID" value="NZ_FMWD01000001.1"/>
</dbReference>
<dbReference type="GO" id="GO:0006259">
    <property type="term" value="P:DNA metabolic process"/>
    <property type="evidence" value="ECO:0007669"/>
    <property type="project" value="UniProtKB-ARBA"/>
</dbReference>
<evidence type="ECO:0000313" key="6">
    <source>
        <dbReference type="Proteomes" id="UP000199648"/>
    </source>
</evidence>
<reference evidence="5 6" key="1">
    <citation type="submission" date="2016-10" db="EMBL/GenBank/DDBJ databases">
        <authorList>
            <person name="de Groot N.N."/>
        </authorList>
    </citation>
    <scope>NUCLEOTIDE SEQUENCE [LARGE SCALE GENOMIC DNA]</scope>
    <source>
        <strain evidence="5 6">HLD2</strain>
    </source>
</reference>
<protein>
    <submittedName>
        <fullName evidence="5">DNA polymerase-3 subunit epsilon</fullName>
    </submittedName>
</protein>
<dbReference type="GO" id="GO:0003676">
    <property type="term" value="F:nucleic acid binding"/>
    <property type="evidence" value="ECO:0007669"/>
    <property type="project" value="InterPro"/>
</dbReference>
<evidence type="ECO:0000256" key="1">
    <source>
        <dbReference type="ARBA" id="ARBA00022722"/>
    </source>
</evidence>
<dbReference type="GO" id="GO:0008408">
    <property type="term" value="F:3'-5' exonuclease activity"/>
    <property type="evidence" value="ECO:0007669"/>
    <property type="project" value="TreeGrafter"/>
</dbReference>
<dbReference type="EMBL" id="FMWD01000001">
    <property type="protein sequence ID" value="SCZ49376.1"/>
    <property type="molecule type" value="Genomic_DNA"/>
</dbReference>
<sequence length="230" mass="25566">MFGNLLSLEFRRERLLKKSPPGPLRDFLSVPFPSPKSDCRDVSFLALDLETTGLEANRGEIVSIGYVEMNGFRIDLGSATHRLVVPEGAIPEQSAVIHQITDDAAAEGESLEQAVTELLKVLAGKVLIAHHAPVEFSFLGAACETIWGGRFLIPMVDTEWIERRTLERRGQTYAARELRLSRLRERYGLPRYRAHDALVDALAAAELFSAQIAARDSGGRLPLKEFLTRL</sequence>
<dbReference type="GO" id="GO:0005829">
    <property type="term" value="C:cytosol"/>
    <property type="evidence" value="ECO:0007669"/>
    <property type="project" value="TreeGrafter"/>
</dbReference>
<proteinExistence type="predicted"/>
<dbReference type="OrthoDB" id="5497329at2"/>
<keyword evidence="2" id="KW-0378">Hydrolase</keyword>
<feature type="domain" description="Exonuclease" evidence="4">
    <location>
        <begin position="43"/>
        <end position="217"/>
    </location>
</feature>
<organism evidence="5 6">
    <name type="scientific">Thiohalomonas denitrificans</name>
    <dbReference type="NCBI Taxonomy" id="415747"/>
    <lineage>
        <taxon>Bacteria</taxon>
        <taxon>Pseudomonadati</taxon>
        <taxon>Pseudomonadota</taxon>
        <taxon>Gammaproteobacteria</taxon>
        <taxon>Thiohalomonadales</taxon>
        <taxon>Thiohalomonadaceae</taxon>
        <taxon>Thiohalomonas</taxon>
    </lineage>
</organism>
<gene>
    <name evidence="5" type="ORF">SAMN03097708_00139</name>
</gene>
<evidence type="ECO:0000313" key="5">
    <source>
        <dbReference type="EMBL" id="SCZ49376.1"/>
    </source>
</evidence>
<dbReference type="InterPro" id="IPR012337">
    <property type="entry name" value="RNaseH-like_sf"/>
</dbReference>
<keyword evidence="1" id="KW-0540">Nuclease</keyword>
<dbReference type="SMART" id="SM00479">
    <property type="entry name" value="EXOIII"/>
    <property type="match status" value="1"/>
</dbReference>
<evidence type="ECO:0000256" key="3">
    <source>
        <dbReference type="ARBA" id="ARBA00022839"/>
    </source>
</evidence>
<dbReference type="PANTHER" id="PTHR30231:SF4">
    <property type="entry name" value="PROTEIN NEN2"/>
    <property type="match status" value="1"/>
</dbReference>
<dbReference type="Pfam" id="PF00929">
    <property type="entry name" value="RNase_T"/>
    <property type="match status" value="1"/>
</dbReference>